<evidence type="ECO:0000259" key="7">
    <source>
        <dbReference type="Pfam" id="PF03725"/>
    </source>
</evidence>
<dbReference type="NCBIfam" id="NF008805">
    <property type="entry name" value="PRK11824.1"/>
    <property type="match status" value="1"/>
</dbReference>
<keyword evidence="4" id="KW-0694">RNA-binding</keyword>
<gene>
    <name evidence="9" type="ORF">METZ01_LOCUS64360</name>
</gene>
<evidence type="ECO:0000256" key="4">
    <source>
        <dbReference type="ARBA" id="ARBA00022884"/>
    </source>
</evidence>
<accession>A0A381T5N3</accession>
<dbReference type="CDD" id="cd11363">
    <property type="entry name" value="RNase_PH_PNPase_1"/>
    <property type="match status" value="1"/>
</dbReference>
<dbReference type="FunFam" id="3.30.230.70:FF:000002">
    <property type="entry name" value="Polyribonucleotide nucleotidyltransferase"/>
    <property type="match status" value="1"/>
</dbReference>
<feature type="domain" description="Exoribonuclease phosphorolytic" evidence="6">
    <location>
        <begin position="319"/>
        <end position="453"/>
    </location>
</feature>
<protein>
    <recommendedName>
        <fullName evidence="1">polyribonucleotide nucleotidyltransferase</fullName>
        <ecNumber evidence="1">2.7.7.8</ecNumber>
    </recommendedName>
</protein>
<dbReference type="InterPro" id="IPR015848">
    <property type="entry name" value="PNPase_PH_RNA-bd_bac/org-type"/>
</dbReference>
<dbReference type="InterPro" id="IPR015847">
    <property type="entry name" value="ExoRNase_PH_dom2"/>
</dbReference>
<evidence type="ECO:0000259" key="6">
    <source>
        <dbReference type="Pfam" id="PF01138"/>
    </source>
</evidence>
<dbReference type="CDD" id="cd11364">
    <property type="entry name" value="RNase_PH_PNPase_2"/>
    <property type="match status" value="1"/>
</dbReference>
<dbReference type="InterPro" id="IPR020568">
    <property type="entry name" value="Ribosomal_Su5_D2-typ_SF"/>
</dbReference>
<dbReference type="EMBL" id="UINC01004065">
    <property type="protein sequence ID" value="SVA11506.1"/>
    <property type="molecule type" value="Genomic_DNA"/>
</dbReference>
<dbReference type="GO" id="GO:0006402">
    <property type="term" value="P:mRNA catabolic process"/>
    <property type="evidence" value="ECO:0007669"/>
    <property type="project" value="InterPro"/>
</dbReference>
<dbReference type="InterPro" id="IPR012162">
    <property type="entry name" value="PNPase"/>
</dbReference>
<keyword evidence="2" id="KW-0808">Transferase</keyword>
<feature type="non-terminal residue" evidence="9">
    <location>
        <position position="582"/>
    </location>
</feature>
<evidence type="ECO:0000259" key="8">
    <source>
        <dbReference type="Pfam" id="PF03726"/>
    </source>
</evidence>
<dbReference type="GO" id="GO:0006396">
    <property type="term" value="P:RNA processing"/>
    <property type="evidence" value="ECO:0007669"/>
    <property type="project" value="InterPro"/>
</dbReference>
<dbReference type="Gene3D" id="3.30.230.70">
    <property type="entry name" value="GHMP Kinase, N-terminal domain"/>
    <property type="match status" value="2"/>
</dbReference>
<dbReference type="InterPro" id="IPR036345">
    <property type="entry name" value="ExoRNase_PH_dom2_sf"/>
</dbReference>
<keyword evidence="3" id="KW-0548">Nucleotidyltransferase</keyword>
<dbReference type="AlphaFoldDB" id="A0A381T5N3"/>
<dbReference type="GO" id="GO:0005829">
    <property type="term" value="C:cytosol"/>
    <property type="evidence" value="ECO:0007669"/>
    <property type="project" value="TreeGrafter"/>
</dbReference>
<evidence type="ECO:0000259" key="5">
    <source>
        <dbReference type="Pfam" id="PF00013"/>
    </source>
</evidence>
<dbReference type="InterPro" id="IPR004088">
    <property type="entry name" value="KH_dom_type_1"/>
</dbReference>
<dbReference type="Pfam" id="PF03725">
    <property type="entry name" value="RNase_PH_C"/>
    <property type="match status" value="2"/>
</dbReference>
<dbReference type="PANTHER" id="PTHR11252:SF0">
    <property type="entry name" value="POLYRIBONUCLEOTIDE NUCLEOTIDYLTRANSFERASE 1, MITOCHONDRIAL"/>
    <property type="match status" value="1"/>
</dbReference>
<dbReference type="GO" id="GO:0004654">
    <property type="term" value="F:polyribonucleotide nucleotidyltransferase activity"/>
    <property type="evidence" value="ECO:0007669"/>
    <property type="project" value="UniProtKB-EC"/>
</dbReference>
<feature type="domain" description="Exoribonuclease phosphorolytic" evidence="7">
    <location>
        <begin position="457"/>
        <end position="526"/>
    </location>
</feature>
<evidence type="ECO:0000256" key="1">
    <source>
        <dbReference type="ARBA" id="ARBA00012416"/>
    </source>
</evidence>
<proteinExistence type="predicted"/>
<feature type="domain" description="Exoribonuclease phosphorolytic" evidence="7">
    <location>
        <begin position="145"/>
        <end position="206"/>
    </location>
</feature>
<dbReference type="SUPFAM" id="SSF55666">
    <property type="entry name" value="Ribonuclease PH domain 2-like"/>
    <property type="match status" value="2"/>
</dbReference>
<feature type="domain" description="Polyribonucleotide nucleotidyltransferase RNA-binding" evidence="8">
    <location>
        <begin position="239"/>
        <end position="316"/>
    </location>
</feature>
<dbReference type="EC" id="2.7.7.8" evidence="1"/>
<dbReference type="Pfam" id="PF01138">
    <property type="entry name" value="RNase_PH"/>
    <property type="match status" value="2"/>
</dbReference>
<dbReference type="SUPFAM" id="SSF54211">
    <property type="entry name" value="Ribosomal protein S5 domain 2-like"/>
    <property type="match status" value="2"/>
</dbReference>
<sequence length="582" mass="64076">MVIRESVEIGGRELTIEMGKMARQADGAVVVSDGETIVMVTAVGDRKPKDMPFLPLTCEYRENSFAGGRIPGGFFKREGRPTEAEILTSRMTDRPIRPLFPKGYRHETQVIGNVLSADPEILPDVLSITGASIALYCSPIPFTIPIAAVRIGMIDGGFVINPTRSQLAESDLDLILAARRESVVMLEAGANEVSEENILDALEFAQPSIESLIDLQQRIYDQLQPVKREFEIQEIDETIVNKVEDRVAQKIKDTLGIKDKIEQRNAMDDLRGQMLDALDEDEVEHRDDYKEAFYGLIKKYTRAGVLNEQVRADGREFNEIRSISCEVGVAARVHGSALFTRGETQAFVTTTLGTAGTDDKKVENYGGEWWKKFMLHYNFPPFSVGEARFLRGPGRREIGHGALAERAVQPTLPPEEVFPYVIRVVSDIFESNGSSSMASVCGATLSLMDAGVPVTAPVAGIAMGLMKEGDNYAVLSDIAGEEDHHGDMDFKVAGTPRGITAMQMDIKATGLSREIFAQALEQAREGRMHILGKMREAISEPRAETSRYAPKIISIKISVDRIRDIIGPGGRIIRGIQEDTGC</sequence>
<feature type="domain" description="K Homology" evidence="5">
    <location>
        <begin position="553"/>
        <end position="582"/>
    </location>
</feature>
<reference evidence="9" key="1">
    <citation type="submission" date="2018-05" db="EMBL/GenBank/DDBJ databases">
        <authorList>
            <person name="Lanie J.A."/>
            <person name="Ng W.-L."/>
            <person name="Kazmierczak K.M."/>
            <person name="Andrzejewski T.M."/>
            <person name="Davidsen T.M."/>
            <person name="Wayne K.J."/>
            <person name="Tettelin H."/>
            <person name="Glass J.I."/>
            <person name="Rusch D."/>
            <person name="Podicherti R."/>
            <person name="Tsui H.-C.T."/>
            <person name="Winkler M.E."/>
        </authorList>
    </citation>
    <scope>NUCLEOTIDE SEQUENCE</scope>
</reference>
<dbReference type="PANTHER" id="PTHR11252">
    <property type="entry name" value="POLYRIBONUCLEOTIDE NUCLEOTIDYLTRANSFERASE"/>
    <property type="match status" value="1"/>
</dbReference>
<dbReference type="CDD" id="cd02393">
    <property type="entry name" value="KH-I_PNPase"/>
    <property type="match status" value="1"/>
</dbReference>
<dbReference type="Pfam" id="PF03726">
    <property type="entry name" value="PNPase"/>
    <property type="match status" value="1"/>
</dbReference>
<dbReference type="GO" id="GO:0000175">
    <property type="term" value="F:3'-5'-RNA exonuclease activity"/>
    <property type="evidence" value="ECO:0007669"/>
    <property type="project" value="TreeGrafter"/>
</dbReference>
<dbReference type="InterPro" id="IPR027408">
    <property type="entry name" value="PNPase/RNase_PH_dom_sf"/>
</dbReference>
<dbReference type="Gene3D" id="3.30.1370.10">
    <property type="entry name" value="K Homology domain, type 1"/>
    <property type="match status" value="1"/>
</dbReference>
<dbReference type="NCBIfam" id="TIGR03591">
    <property type="entry name" value="polynuc_phos"/>
    <property type="match status" value="1"/>
</dbReference>
<dbReference type="SUPFAM" id="SSF46915">
    <property type="entry name" value="Polynucleotide phosphorylase/guanosine pentaphosphate synthase (PNPase/GPSI), domain 3"/>
    <property type="match status" value="1"/>
</dbReference>
<dbReference type="FunFam" id="3.30.230.70:FF:000001">
    <property type="entry name" value="Polyribonucleotide nucleotidyltransferase"/>
    <property type="match status" value="1"/>
</dbReference>
<dbReference type="InterPro" id="IPR036456">
    <property type="entry name" value="PNPase_PH_RNA-bd_sf"/>
</dbReference>
<dbReference type="InterPro" id="IPR036612">
    <property type="entry name" value="KH_dom_type_1_sf"/>
</dbReference>
<dbReference type="Pfam" id="PF00013">
    <property type="entry name" value="KH_1"/>
    <property type="match status" value="1"/>
</dbReference>
<dbReference type="SUPFAM" id="SSF54791">
    <property type="entry name" value="Eukaryotic type KH-domain (KH-domain type I)"/>
    <property type="match status" value="1"/>
</dbReference>
<evidence type="ECO:0000313" key="9">
    <source>
        <dbReference type="EMBL" id="SVA11506.1"/>
    </source>
</evidence>
<organism evidence="9">
    <name type="scientific">marine metagenome</name>
    <dbReference type="NCBI Taxonomy" id="408172"/>
    <lineage>
        <taxon>unclassified sequences</taxon>
        <taxon>metagenomes</taxon>
        <taxon>ecological metagenomes</taxon>
    </lineage>
</organism>
<evidence type="ECO:0000256" key="3">
    <source>
        <dbReference type="ARBA" id="ARBA00022695"/>
    </source>
</evidence>
<feature type="domain" description="Exoribonuclease phosphorolytic" evidence="6">
    <location>
        <begin position="11"/>
        <end position="141"/>
    </location>
</feature>
<name>A0A381T5N3_9ZZZZ</name>
<evidence type="ECO:0000256" key="2">
    <source>
        <dbReference type="ARBA" id="ARBA00022679"/>
    </source>
</evidence>
<dbReference type="GO" id="GO:0003723">
    <property type="term" value="F:RNA binding"/>
    <property type="evidence" value="ECO:0007669"/>
    <property type="project" value="UniProtKB-KW"/>
</dbReference>
<dbReference type="InterPro" id="IPR001247">
    <property type="entry name" value="ExoRNase_PH_dom1"/>
</dbReference>
<dbReference type="PROSITE" id="PS50084">
    <property type="entry name" value="KH_TYPE_1"/>
    <property type="match status" value="1"/>
</dbReference>